<sequence length="985" mass="113911">MNYHSFKNLLQQALQPGSESRLYIDHFNDYIKSYPEEYTQHVIVMLQDAQYSQIIAIVYRKSISLKEQSILSKISPDLKQKLLLQCLNSIASSASYGEAKQYADCCALVVLNLVNTPVIEVVFAFVDQCLLEGTDVVKRATADLIQQICFENIKYVIQLGIDKIFEIISKLISQECTIDLGVKACCDLIVGSQYSSNGLEFEQTYEITNNLFHLVQQQTNQQILCKICDNLSIVFDCAAPLTSAFTTEILQVSQMLLDVNQECALNLFDTVSDPSGELDMSDEQQQLFYSIVQKLILKVANNYNEHMVQLEQLDDPQQLFEFHVDSTDLENVLCRTFGTQTSLAHQIYHHQRNNCNNEIDSYLLATLTQLVFNSTEWSHQIVLLIIQDVQSMLQRGSPLTKYRTLMAIRLFFERGKDQQFIRIFDKIFEANIEQLMMFNHQQIHIQLIRVLKSLIKTRKFEFSQIYLQCINKYAQQLEQGSIIFQTEILQLLCLCYDKQATIEISAIQVNNRFFTLLPSVSPSLLKEEVAYFISLTNLTTFIVEQPQNLIDALINLMNSPSSDLIHLLLDCVLENLVKLTIKYPNMFANYLETLTEKYIEILQTRLFGPETKTLTNSFCQYNGHIIDQCKIIYRSLIVLFQVVPDQLYPYAKNLVQAISMRNQNGSPQLQFQIEVFGAYLNCFQNEELQQQTQEVLHIFQKTSVLIKSTKELTAVVRALSLTLTALQNRNGLLWEHMACLVECLQNTVKGANVSFLRFQNNCADDEDEYDDVYTRTIEEREQVEQLGKEICKFVPQLCTVDKQFQEAVVKELINFTIALDQPPFQFYIIRKLPAFLDQETTTALYSQFTNACLLQMEEQILFKGQFEFLLDAVVYLPPQIFNYNALKIQLDKQIVLNQESNTKYVRIARNLQFCVLSRLVEINQFIDEFNVYLDNVDPDKTITVRILKMIQTEFWAKSPFLEKMKVLAQRGIEEMSEMDRQSMVI</sequence>
<dbReference type="EMBL" id="CAXDID020000012">
    <property type="protein sequence ID" value="CAL5980635.1"/>
    <property type="molecule type" value="Genomic_DNA"/>
</dbReference>
<evidence type="ECO:0000313" key="2">
    <source>
        <dbReference type="EMBL" id="CAL5980635.1"/>
    </source>
</evidence>
<protein>
    <submittedName>
        <fullName evidence="1">Uncharacterized protein</fullName>
    </submittedName>
</protein>
<evidence type="ECO:0000313" key="1">
    <source>
        <dbReference type="EMBL" id="CAI9923359.1"/>
    </source>
</evidence>
<dbReference type="AlphaFoldDB" id="A0AA86NPM0"/>
<dbReference type="Proteomes" id="UP001642409">
    <property type="component" value="Unassembled WGS sequence"/>
</dbReference>
<reference evidence="1" key="1">
    <citation type="submission" date="2023-06" db="EMBL/GenBank/DDBJ databases">
        <authorList>
            <person name="Kurt Z."/>
        </authorList>
    </citation>
    <scope>NUCLEOTIDE SEQUENCE</scope>
</reference>
<organism evidence="1">
    <name type="scientific">Hexamita inflata</name>
    <dbReference type="NCBI Taxonomy" id="28002"/>
    <lineage>
        <taxon>Eukaryota</taxon>
        <taxon>Metamonada</taxon>
        <taxon>Diplomonadida</taxon>
        <taxon>Hexamitidae</taxon>
        <taxon>Hexamitinae</taxon>
        <taxon>Hexamita</taxon>
    </lineage>
</organism>
<comment type="caution">
    <text evidence="1">The sequence shown here is derived from an EMBL/GenBank/DDBJ whole genome shotgun (WGS) entry which is preliminary data.</text>
</comment>
<dbReference type="InterPro" id="IPR016024">
    <property type="entry name" value="ARM-type_fold"/>
</dbReference>
<gene>
    <name evidence="1" type="ORF">HINF_LOCUS11004</name>
    <name evidence="2" type="ORF">HINF_LOCUS6271</name>
</gene>
<evidence type="ECO:0000313" key="3">
    <source>
        <dbReference type="Proteomes" id="UP001642409"/>
    </source>
</evidence>
<reference evidence="2 3" key="2">
    <citation type="submission" date="2024-07" db="EMBL/GenBank/DDBJ databases">
        <authorList>
            <person name="Akdeniz Z."/>
        </authorList>
    </citation>
    <scope>NUCLEOTIDE SEQUENCE [LARGE SCALE GENOMIC DNA]</scope>
</reference>
<keyword evidence="3" id="KW-1185">Reference proteome</keyword>
<name>A0AA86NPM0_9EUKA</name>
<accession>A0AA86NPM0</accession>
<dbReference type="EMBL" id="CATOUU010000279">
    <property type="protein sequence ID" value="CAI9923359.1"/>
    <property type="molecule type" value="Genomic_DNA"/>
</dbReference>
<dbReference type="SUPFAM" id="SSF48371">
    <property type="entry name" value="ARM repeat"/>
    <property type="match status" value="1"/>
</dbReference>
<proteinExistence type="predicted"/>